<comment type="catalytic activity">
    <reaction evidence="18 19">
        <text>L-threonyl-[protein] + ATP = O-phospho-L-threonyl-[protein] + ADP + H(+)</text>
        <dbReference type="Rhea" id="RHEA:46608"/>
        <dbReference type="Rhea" id="RHEA-COMP:11060"/>
        <dbReference type="Rhea" id="RHEA-COMP:11605"/>
        <dbReference type="ChEBI" id="CHEBI:15378"/>
        <dbReference type="ChEBI" id="CHEBI:30013"/>
        <dbReference type="ChEBI" id="CHEBI:30616"/>
        <dbReference type="ChEBI" id="CHEBI:61977"/>
        <dbReference type="ChEBI" id="CHEBI:456216"/>
        <dbReference type="EC" id="2.7.11.13"/>
    </reaction>
</comment>
<comment type="similarity">
    <text evidence="4">Belongs to the protein kinase superfamily. CAMK Ser/Thr protein kinase family. PKD subfamily.</text>
</comment>
<dbReference type="InterPro" id="IPR008271">
    <property type="entry name" value="Ser/Thr_kinase_AS"/>
</dbReference>
<dbReference type="Pfam" id="PF25525">
    <property type="entry name" value="Ubiquitin_PRKD1_N"/>
    <property type="match status" value="1"/>
</dbReference>
<dbReference type="SUPFAM" id="SSF50729">
    <property type="entry name" value="PH domain-like"/>
    <property type="match status" value="1"/>
</dbReference>
<dbReference type="InterPro" id="IPR011993">
    <property type="entry name" value="PH-like_dom_sf"/>
</dbReference>
<evidence type="ECO:0000256" key="3">
    <source>
        <dbReference type="ARBA" id="ARBA00004496"/>
    </source>
</evidence>
<dbReference type="RefSeq" id="XP_011296230.1">
    <property type="nucleotide sequence ID" value="XM_011297928.2"/>
</dbReference>
<dbReference type="GO" id="GO:0016020">
    <property type="term" value="C:membrane"/>
    <property type="evidence" value="ECO:0007669"/>
    <property type="project" value="UniProtKB-SubCell"/>
</dbReference>
<feature type="binding site" evidence="21 22">
    <location>
        <position position="620"/>
    </location>
    <ligand>
        <name>ATP</name>
        <dbReference type="ChEBI" id="CHEBI:30616"/>
    </ligand>
</feature>
<evidence type="ECO:0000256" key="7">
    <source>
        <dbReference type="ARBA" id="ARBA00022553"/>
    </source>
</evidence>
<evidence type="ECO:0000256" key="16">
    <source>
        <dbReference type="ARBA" id="ARBA00022842"/>
    </source>
</evidence>
<keyword evidence="14" id="KW-0862">Zinc</keyword>
<dbReference type="PANTHER" id="PTHR22968">
    <property type="entry name" value="PROTEIN KINASE C, MU"/>
    <property type="match status" value="1"/>
</dbReference>
<dbReference type="Pfam" id="PF00069">
    <property type="entry name" value="Pkinase"/>
    <property type="match status" value="1"/>
</dbReference>
<dbReference type="SUPFAM" id="SSF56112">
    <property type="entry name" value="Protein kinase-like (PK-like)"/>
    <property type="match status" value="1"/>
</dbReference>
<evidence type="ECO:0000256" key="5">
    <source>
        <dbReference type="ARBA" id="ARBA00022490"/>
    </source>
</evidence>
<keyword evidence="7" id="KW-0597">Phosphoprotein</keyword>
<evidence type="ECO:0000259" key="25">
    <source>
        <dbReference type="PROSITE" id="PS50011"/>
    </source>
</evidence>
<dbReference type="FunFam" id="3.30.60.20:FF:000068">
    <property type="entry name" value="Serine/threonine-protein kinase D2"/>
    <property type="match status" value="1"/>
</dbReference>
<evidence type="ECO:0000313" key="28">
    <source>
        <dbReference type="Proteomes" id="UP001652621"/>
    </source>
</evidence>
<evidence type="ECO:0000256" key="21">
    <source>
        <dbReference type="PIRSR" id="PIRSR000552-2"/>
    </source>
</evidence>
<dbReference type="GO" id="GO:0005829">
    <property type="term" value="C:cytosol"/>
    <property type="evidence" value="ECO:0007669"/>
    <property type="project" value="TreeGrafter"/>
</dbReference>
<evidence type="ECO:0000256" key="9">
    <source>
        <dbReference type="ARBA" id="ARBA00022723"/>
    </source>
</evidence>
<dbReference type="SMART" id="SM00109">
    <property type="entry name" value="C1"/>
    <property type="match status" value="2"/>
</dbReference>
<dbReference type="SUPFAM" id="SSF57889">
    <property type="entry name" value="Cysteine-rich domain"/>
    <property type="match status" value="2"/>
</dbReference>
<evidence type="ECO:0000256" key="11">
    <source>
        <dbReference type="ARBA" id="ARBA00022741"/>
    </source>
</evidence>
<evidence type="ECO:0000313" key="30">
    <source>
        <dbReference type="RefSeq" id="XP_058983034.1"/>
    </source>
</evidence>
<dbReference type="PANTHER" id="PTHR22968:SF24">
    <property type="entry name" value="SERINE_THREONINE-PROTEIN KINASE"/>
    <property type="match status" value="1"/>
</dbReference>
<evidence type="ECO:0000259" key="26">
    <source>
        <dbReference type="PROSITE" id="PS50081"/>
    </source>
</evidence>
<evidence type="ECO:0000313" key="31">
    <source>
        <dbReference type="RefSeq" id="XP_058983035.1"/>
    </source>
</evidence>
<evidence type="ECO:0000256" key="8">
    <source>
        <dbReference type="ARBA" id="ARBA00022679"/>
    </source>
</evidence>
<keyword evidence="16 19" id="KW-0460">Magnesium</keyword>
<dbReference type="GO" id="GO:0008270">
    <property type="term" value="F:zinc ion binding"/>
    <property type="evidence" value="ECO:0007669"/>
    <property type="project" value="UniProtKB-KW"/>
</dbReference>
<feature type="active site" description="Proton acceptor" evidence="20">
    <location>
        <position position="714"/>
    </location>
</feature>
<dbReference type="KEGG" id="mde:101900464"/>
<dbReference type="EnsemblMetazoa" id="MDOA004719-RD">
    <property type="protein sequence ID" value="MDOA004719-PD"/>
    <property type="gene ID" value="MDOA004719"/>
</dbReference>
<dbReference type="PRINTS" id="PR00008">
    <property type="entry name" value="DAGPEDOMAIN"/>
</dbReference>
<evidence type="ECO:0000256" key="19">
    <source>
        <dbReference type="PIRNR" id="PIRNR000552"/>
    </source>
</evidence>
<proteinExistence type="inferred from homology"/>
<dbReference type="RefSeq" id="XP_058983035.1">
    <property type="nucleotide sequence ID" value="XM_059127052.1"/>
</dbReference>
<reference evidence="27" key="1">
    <citation type="submission" date="2020-05" db="UniProtKB">
        <authorList>
            <consortium name="EnsemblMetazoa"/>
        </authorList>
    </citation>
    <scope>IDENTIFICATION</scope>
    <source>
        <strain evidence="27">Aabys</strain>
    </source>
</reference>
<keyword evidence="5 19" id="KW-0963">Cytoplasm</keyword>
<evidence type="ECO:0000256" key="6">
    <source>
        <dbReference type="ARBA" id="ARBA00022527"/>
    </source>
</evidence>
<keyword evidence="13 19" id="KW-0418">Kinase</keyword>
<dbReference type="Pfam" id="PF00169">
    <property type="entry name" value="PH"/>
    <property type="match status" value="1"/>
</dbReference>
<feature type="compositionally biased region" description="Polar residues" evidence="23">
    <location>
        <begin position="182"/>
        <end position="207"/>
    </location>
</feature>
<comment type="activity regulation">
    <text evidence="19">Activated by DAG and phorbol esters.</text>
</comment>
<dbReference type="InterPro" id="IPR001849">
    <property type="entry name" value="PH_domain"/>
</dbReference>
<feature type="domain" description="Phorbol-ester/DAG-type" evidence="26">
    <location>
        <begin position="104"/>
        <end position="154"/>
    </location>
</feature>
<keyword evidence="17" id="KW-0472">Membrane</keyword>
<organism evidence="27">
    <name type="scientific">Musca domestica</name>
    <name type="common">House fly</name>
    <dbReference type="NCBI Taxonomy" id="7370"/>
    <lineage>
        <taxon>Eukaryota</taxon>
        <taxon>Metazoa</taxon>
        <taxon>Ecdysozoa</taxon>
        <taxon>Arthropoda</taxon>
        <taxon>Hexapoda</taxon>
        <taxon>Insecta</taxon>
        <taxon>Pterygota</taxon>
        <taxon>Neoptera</taxon>
        <taxon>Endopterygota</taxon>
        <taxon>Diptera</taxon>
        <taxon>Brachycera</taxon>
        <taxon>Muscomorpha</taxon>
        <taxon>Muscoidea</taxon>
        <taxon>Muscidae</taxon>
        <taxon>Musca</taxon>
    </lineage>
</organism>
<dbReference type="EnsemblMetazoa" id="MDOA004719-RC">
    <property type="protein sequence ID" value="MDOA004719-PC"/>
    <property type="gene ID" value="MDOA004719"/>
</dbReference>
<evidence type="ECO:0000256" key="4">
    <source>
        <dbReference type="ARBA" id="ARBA00008582"/>
    </source>
</evidence>
<feature type="domain" description="Phorbol-ester/DAG-type" evidence="26">
    <location>
        <begin position="253"/>
        <end position="303"/>
    </location>
</feature>
<evidence type="ECO:0000256" key="12">
    <source>
        <dbReference type="ARBA" id="ARBA00022771"/>
    </source>
</evidence>
<evidence type="ECO:0000313" key="32">
    <source>
        <dbReference type="RefSeq" id="XP_058983036.1"/>
    </source>
</evidence>
<evidence type="ECO:0000256" key="22">
    <source>
        <dbReference type="PROSITE-ProRule" id="PRU10141"/>
    </source>
</evidence>
<dbReference type="InterPro" id="IPR057764">
    <property type="entry name" value="Ubiquitin_PRKD1-3_N"/>
</dbReference>
<dbReference type="Gene3D" id="2.30.29.30">
    <property type="entry name" value="Pleckstrin-homology domain (PH domain)/Phosphotyrosine-binding domain (PTB)"/>
    <property type="match status" value="1"/>
</dbReference>
<evidence type="ECO:0000313" key="29">
    <source>
        <dbReference type="RefSeq" id="XP_011296230.1"/>
    </source>
</evidence>
<dbReference type="InterPro" id="IPR002219">
    <property type="entry name" value="PKC_DAG/PE"/>
</dbReference>
<dbReference type="OrthoDB" id="10252171at2759"/>
<dbReference type="Gene3D" id="1.10.510.10">
    <property type="entry name" value="Transferase(Phosphotransferase) domain 1"/>
    <property type="match status" value="1"/>
</dbReference>
<dbReference type="EnsemblMetazoa" id="MDOA004719-RB">
    <property type="protein sequence ID" value="MDOA004719-PB"/>
    <property type="gene ID" value="MDOA004719"/>
</dbReference>
<gene>
    <name evidence="27" type="primary">101900464</name>
    <name evidence="29 30 31 32" type="synonym">LOC101900464</name>
</gene>
<comment type="subcellular location">
    <subcellularLocation>
        <location evidence="3 19">Cytoplasm</location>
    </subcellularLocation>
    <subcellularLocation>
        <location evidence="2">Membrane</location>
    </subcellularLocation>
</comment>
<dbReference type="InterPro" id="IPR015727">
    <property type="entry name" value="Protein_Kinase_C_mu-related"/>
</dbReference>
<dbReference type="PROSITE" id="PS00108">
    <property type="entry name" value="PROTEIN_KINASE_ST"/>
    <property type="match status" value="1"/>
</dbReference>
<dbReference type="EC" id="2.7.11.13" evidence="19"/>
<dbReference type="FunFam" id="1.10.510.10:FF:000151">
    <property type="entry name" value="Serine/threonine-protein kinase"/>
    <property type="match status" value="1"/>
</dbReference>
<dbReference type="CDD" id="cd14082">
    <property type="entry name" value="STKc_PKD"/>
    <property type="match status" value="1"/>
</dbReference>
<dbReference type="InterPro" id="IPR046349">
    <property type="entry name" value="C1-like_sf"/>
</dbReference>
<dbReference type="CDD" id="cd20796">
    <property type="entry name" value="C1_PKD_rpt2"/>
    <property type="match status" value="1"/>
</dbReference>
<evidence type="ECO:0000259" key="24">
    <source>
        <dbReference type="PROSITE" id="PS50003"/>
    </source>
</evidence>
<accession>A0A1I8MGR5</accession>
<dbReference type="CDD" id="cd20795">
    <property type="entry name" value="C1_PKD_rpt1"/>
    <property type="match status" value="1"/>
</dbReference>
<dbReference type="InterPro" id="IPR011009">
    <property type="entry name" value="Kinase-like_dom_sf"/>
</dbReference>
<feature type="region of interest" description="Disordered" evidence="23">
    <location>
        <begin position="355"/>
        <end position="434"/>
    </location>
</feature>
<dbReference type="PROSITE" id="PS00479">
    <property type="entry name" value="ZF_DAG_PE_1"/>
    <property type="match status" value="2"/>
</dbReference>
<dbReference type="GO" id="GO:0035556">
    <property type="term" value="P:intracellular signal transduction"/>
    <property type="evidence" value="ECO:0007669"/>
    <property type="project" value="TreeGrafter"/>
</dbReference>
<dbReference type="Proteomes" id="UP001652621">
    <property type="component" value="Unplaced"/>
</dbReference>
<evidence type="ECO:0000256" key="2">
    <source>
        <dbReference type="ARBA" id="ARBA00004370"/>
    </source>
</evidence>
<evidence type="ECO:0000256" key="1">
    <source>
        <dbReference type="ARBA" id="ARBA00001946"/>
    </source>
</evidence>
<feature type="region of interest" description="Disordered" evidence="23">
    <location>
        <begin position="157"/>
        <end position="233"/>
    </location>
</feature>
<evidence type="ECO:0000256" key="18">
    <source>
        <dbReference type="ARBA" id="ARBA00047272"/>
    </source>
</evidence>
<dbReference type="PIRSF" id="PIRSF000552">
    <property type="entry name" value="PKC_mu_nu_D2"/>
    <property type="match status" value="1"/>
</dbReference>
<feature type="compositionally biased region" description="Basic and acidic residues" evidence="23">
    <location>
        <begin position="396"/>
        <end position="409"/>
    </location>
</feature>
<keyword evidence="9 19" id="KW-0479">Metal-binding</keyword>
<sequence length="884" mass="99265">MEGPEVTFLFQFGSVRDAVSVAANVLTLKKLKDLACEFINTKIPDSGLTYLSERILLFRHDYNSPNVLHIINSAADIADETLVEIVLVASPILYPASEMPTLKPHNLNVHSYKAPTFCDFCGEMLFGLVRQGLKCDGCGQNYHKRCVVKIPNNCNRSNNNSGNSSKRSSLLQPPRSPSGGSTQSLISNDEQQQQHAVNHESGSSLSVPTFHRSHHRSSSAGSRNGQQPSPSPGLYNNAGICATSLAYQNIRIPHTFMVHTYGIPTVCQYCKKLLKGLFKQGLQCRDCQYNTHKKCMDKVPQDCTGERQLHPNDFNETFTPTHGSMSHKERDNFFREEFDDSDFDEATSNEHIRGMGTAVGSGMAHKTGGRPGSMGVKTTTNAQNSPPELVNGLKGSDSEHSTYHNENRSAAEGQSIDGQSEQSSSSSSPSANIPLMRIVQSVKHTKKRGGQALKEGWLVHYTSLDSTVKRYFWRLDSKTITLFISEQGSKYHKEIPLAEIQAIETNNDVRVDNNYCFQLKTPNVNYYVGQDPLAGVREEQAVRLPPPESGIGTDIGKSWETSIKQAYMHVTNTQCCESEENVQDMGQLYQIFPDEVLGSGQFGVVYGGVHKKTKREVAIKVIDKLRFPTKQEAQLKNEVAILQNISHCGVVNLERMFETPERIFVVMEKLKGDMLEMILSHERGRLSERVTKFLITQILIALKHLHSQNVVHCDLKPENVLLSSDAEFPQVKLCDFGYARIIGEKSFRRSVVGTPAYLAPEVLRNKGYNRSLDMWSVGVIIYVSLSGTFPFNEEEDINDQIQNAAFMYPPNPWKEISSNAIDLINNLLQVKQRKRYTVDKSLQHYWLQDKQTYHDLRNLERQVGTRYLTHEADDLRWASTTGDM</sequence>
<keyword evidence="11 19" id="KW-0547">Nucleotide-binding</keyword>
<feature type="compositionally biased region" description="Polar residues" evidence="23">
    <location>
        <begin position="376"/>
        <end position="386"/>
    </location>
</feature>
<dbReference type="GO" id="GO:0007200">
    <property type="term" value="P:phospholipase C-activating G protein-coupled receptor signaling pathway"/>
    <property type="evidence" value="ECO:0007669"/>
    <property type="project" value="TreeGrafter"/>
</dbReference>
<dbReference type="RefSeq" id="XP_058983036.1">
    <property type="nucleotide sequence ID" value="XM_059127053.1"/>
</dbReference>
<dbReference type="PROSITE" id="PS00107">
    <property type="entry name" value="PROTEIN_KINASE_ATP"/>
    <property type="match status" value="1"/>
</dbReference>
<dbReference type="VEuPathDB" id="VectorBase:MDOA004719"/>
<evidence type="ECO:0000256" key="10">
    <source>
        <dbReference type="ARBA" id="ARBA00022737"/>
    </source>
</evidence>
<dbReference type="AlphaFoldDB" id="A0A1I8MGR5"/>
<evidence type="ECO:0000256" key="13">
    <source>
        <dbReference type="ARBA" id="ARBA00022777"/>
    </source>
</evidence>
<evidence type="ECO:0000256" key="15">
    <source>
        <dbReference type="ARBA" id="ARBA00022840"/>
    </source>
</evidence>
<dbReference type="InterPro" id="IPR017441">
    <property type="entry name" value="Protein_kinase_ATP_BS"/>
</dbReference>
<dbReference type="PROSITE" id="PS50081">
    <property type="entry name" value="ZF_DAG_PE_2"/>
    <property type="match status" value="2"/>
</dbReference>
<keyword evidence="8 19" id="KW-0808">Transferase</keyword>
<reference evidence="30 31" key="2">
    <citation type="submission" date="2025-05" db="UniProtKB">
        <authorList>
            <consortium name="RefSeq"/>
        </authorList>
    </citation>
    <scope>IDENTIFICATION</scope>
    <source>
        <strain evidence="29 30">Aabys</strain>
        <tissue evidence="30 31">Whole body</tissue>
    </source>
</reference>
<dbReference type="InterPro" id="IPR000719">
    <property type="entry name" value="Prot_kinase_dom"/>
</dbReference>
<feature type="binding site" evidence="21">
    <location>
        <begin position="597"/>
        <end position="605"/>
    </location>
    <ligand>
        <name>ATP</name>
        <dbReference type="ChEBI" id="CHEBI:30616"/>
    </ligand>
</feature>
<dbReference type="Gene3D" id="3.30.60.20">
    <property type="match status" value="2"/>
</dbReference>
<dbReference type="FunFam" id="3.30.200.20:FF:000137">
    <property type="entry name" value="Serine/threonine-protein kinase"/>
    <property type="match status" value="1"/>
</dbReference>
<feature type="domain" description="Protein kinase" evidence="25">
    <location>
        <begin position="591"/>
        <end position="847"/>
    </location>
</feature>
<dbReference type="GO" id="GO:0004697">
    <property type="term" value="F:diacylglycerol-dependent serine/threonine kinase activity"/>
    <property type="evidence" value="ECO:0007669"/>
    <property type="project" value="UniProtKB-EC"/>
</dbReference>
<dbReference type="FunFam" id="3.30.60.20:FF:000021">
    <property type="entry name" value="Serine/threonine-protein kinase"/>
    <property type="match status" value="1"/>
</dbReference>
<dbReference type="InterPro" id="IPR020454">
    <property type="entry name" value="DAG/PE-bd"/>
</dbReference>
<comment type="cofactor">
    <cofactor evidence="1 19">
        <name>Mg(2+)</name>
        <dbReference type="ChEBI" id="CHEBI:18420"/>
    </cofactor>
</comment>
<dbReference type="GO" id="GO:0005524">
    <property type="term" value="F:ATP binding"/>
    <property type="evidence" value="ECO:0007669"/>
    <property type="project" value="UniProtKB-UniRule"/>
</dbReference>
<dbReference type="Pfam" id="PF00130">
    <property type="entry name" value="C1_1"/>
    <property type="match status" value="2"/>
</dbReference>
<feature type="compositionally biased region" description="Low complexity" evidence="23">
    <location>
        <begin position="414"/>
        <end position="430"/>
    </location>
</feature>
<keyword evidence="12" id="KW-0863">Zinc-finger</keyword>
<evidence type="ECO:0000256" key="23">
    <source>
        <dbReference type="SAM" id="MobiDB-lite"/>
    </source>
</evidence>
<protein>
    <recommendedName>
        <fullName evidence="19">Serine/threonine-protein kinase</fullName>
        <ecNumber evidence="19">2.7.11.13</ecNumber>
    </recommendedName>
</protein>
<dbReference type="SMART" id="SM00220">
    <property type="entry name" value="S_TKc"/>
    <property type="match status" value="1"/>
</dbReference>
<keyword evidence="10" id="KW-0677">Repeat</keyword>
<dbReference type="VEuPathDB" id="VectorBase:MDOMA2_017880"/>
<keyword evidence="6 19" id="KW-0723">Serine/threonine-protein kinase</keyword>
<dbReference type="PROSITE" id="PS50011">
    <property type="entry name" value="PROTEIN_KINASE_DOM"/>
    <property type="match status" value="1"/>
</dbReference>
<dbReference type="CDD" id="cd01239">
    <property type="entry name" value="PH_PKD"/>
    <property type="match status" value="1"/>
</dbReference>
<evidence type="ECO:0000256" key="20">
    <source>
        <dbReference type="PIRSR" id="PIRSR000552-1"/>
    </source>
</evidence>
<evidence type="ECO:0000256" key="17">
    <source>
        <dbReference type="ARBA" id="ARBA00023136"/>
    </source>
</evidence>
<feature type="domain" description="PH" evidence="24">
    <location>
        <begin position="451"/>
        <end position="568"/>
    </location>
</feature>
<keyword evidence="28" id="KW-1185">Reference proteome</keyword>
<feature type="compositionally biased region" description="Low complexity" evidence="23">
    <location>
        <begin position="157"/>
        <end position="181"/>
    </location>
</feature>
<evidence type="ECO:0000256" key="14">
    <source>
        <dbReference type="ARBA" id="ARBA00022833"/>
    </source>
</evidence>
<keyword evidence="15 19" id="KW-0067">ATP-binding</keyword>
<evidence type="ECO:0000313" key="27">
    <source>
        <dbReference type="EnsemblMetazoa" id="MDOA004719-PB"/>
    </source>
</evidence>
<dbReference type="eggNOG" id="KOG4236">
    <property type="taxonomic scope" value="Eukaryota"/>
</dbReference>
<dbReference type="RefSeq" id="XP_058983034.1">
    <property type="nucleotide sequence ID" value="XM_059127051.1"/>
</dbReference>
<name>A0A1I8MGR5_MUSDO</name>
<dbReference type="PROSITE" id="PS50003">
    <property type="entry name" value="PH_DOMAIN"/>
    <property type="match status" value="1"/>
</dbReference>